<dbReference type="Proteomes" id="UP000019140">
    <property type="component" value="Unassembled WGS sequence"/>
</dbReference>
<reference evidence="1 2" key="1">
    <citation type="journal article" date="2014" name="Nature">
        <title>An environmental bacterial taxon with a large and distinct metabolic repertoire.</title>
        <authorList>
            <person name="Wilson M.C."/>
            <person name="Mori T."/>
            <person name="Ruckert C."/>
            <person name="Uria A.R."/>
            <person name="Helf M.J."/>
            <person name="Takada K."/>
            <person name="Gernert C."/>
            <person name="Steffens U.A."/>
            <person name="Heycke N."/>
            <person name="Schmitt S."/>
            <person name="Rinke C."/>
            <person name="Helfrich E.J."/>
            <person name="Brachmann A.O."/>
            <person name="Gurgui C."/>
            <person name="Wakimoto T."/>
            <person name="Kracht M."/>
            <person name="Crusemann M."/>
            <person name="Hentschel U."/>
            <person name="Abe I."/>
            <person name="Matsunaga S."/>
            <person name="Kalinowski J."/>
            <person name="Takeyama H."/>
            <person name="Piel J."/>
        </authorList>
    </citation>
    <scope>NUCLEOTIDE SEQUENCE [LARGE SCALE GENOMIC DNA]</scope>
    <source>
        <strain evidence="2">TSY2</strain>
    </source>
</reference>
<organism evidence="1 2">
    <name type="scientific">Candidatus Entotheonella gemina</name>
    <dbReference type="NCBI Taxonomy" id="1429439"/>
    <lineage>
        <taxon>Bacteria</taxon>
        <taxon>Pseudomonadati</taxon>
        <taxon>Nitrospinota/Tectimicrobiota group</taxon>
        <taxon>Candidatus Tectimicrobiota</taxon>
        <taxon>Candidatus Entotheonellia</taxon>
        <taxon>Candidatus Entotheonellales</taxon>
        <taxon>Candidatus Entotheonellaceae</taxon>
        <taxon>Candidatus Entotheonella</taxon>
    </lineage>
</organism>
<dbReference type="EMBL" id="AZHX01001240">
    <property type="protein sequence ID" value="ETX04361.1"/>
    <property type="molecule type" value="Genomic_DNA"/>
</dbReference>
<gene>
    <name evidence="1" type="ORF">ETSY2_29225</name>
</gene>
<evidence type="ECO:0000313" key="1">
    <source>
        <dbReference type="EMBL" id="ETX04361.1"/>
    </source>
</evidence>
<comment type="caution">
    <text evidence="1">The sequence shown here is derived from an EMBL/GenBank/DDBJ whole genome shotgun (WGS) entry which is preliminary data.</text>
</comment>
<name>W4M350_9BACT</name>
<dbReference type="PATRIC" id="fig|1429439.4.peg.4957"/>
<keyword evidence="2" id="KW-1185">Reference proteome</keyword>
<dbReference type="Gene3D" id="1.10.3210.10">
    <property type="entry name" value="Hypothetical protein af1432"/>
    <property type="match status" value="1"/>
</dbReference>
<dbReference type="AlphaFoldDB" id="W4M350"/>
<dbReference type="HOGENOM" id="CLU_084784_0_0_7"/>
<evidence type="ECO:0000313" key="2">
    <source>
        <dbReference type="Proteomes" id="UP000019140"/>
    </source>
</evidence>
<dbReference type="Pfam" id="PF12917">
    <property type="entry name" value="YfbR-like"/>
    <property type="match status" value="1"/>
</dbReference>
<sequence>MIAHALALIRNQVFGGDINPDRTAVLALYHDASEVLTGDLPTPVKYFSPDIKQAYDDLEAAATQKLLSMLPDALQKTYEAFFLPDDSDREHAELVKAADKLCAYLKCVEEMGTGNREFAQAEQTLRVSVDQLDLPEVQYFMTTFMPSFRLTLDELR</sequence>
<protein>
    <recommendedName>
        <fullName evidence="3">5'-nucleotidase</fullName>
    </recommendedName>
</protein>
<evidence type="ECO:0008006" key="3">
    <source>
        <dbReference type="Google" id="ProtNLM"/>
    </source>
</evidence>
<dbReference type="NCBIfam" id="NF003009">
    <property type="entry name" value="PRK03826.1"/>
    <property type="match status" value="1"/>
</dbReference>
<dbReference type="SUPFAM" id="SSF109604">
    <property type="entry name" value="HD-domain/PDEase-like"/>
    <property type="match status" value="1"/>
</dbReference>
<proteinExistence type="predicted"/>
<accession>W4M350</accession>